<evidence type="ECO:0000313" key="6">
    <source>
        <dbReference type="RefSeq" id="XP_031575329.1"/>
    </source>
</evidence>
<dbReference type="Pfam" id="PF00024">
    <property type="entry name" value="PAN_1"/>
    <property type="match status" value="1"/>
</dbReference>
<dbReference type="Pfam" id="PF00008">
    <property type="entry name" value="EGF"/>
    <property type="match status" value="1"/>
</dbReference>
<keyword evidence="2" id="KW-0245">EGF-like domain</keyword>
<gene>
    <name evidence="6" type="primary">LOC116308955</name>
</gene>
<keyword evidence="2" id="KW-1015">Disulfide bond</keyword>
<proteinExistence type="inferred from homology"/>
<organism evidence="5 6">
    <name type="scientific">Actinia tenebrosa</name>
    <name type="common">Australian red waratah sea anemone</name>
    <dbReference type="NCBI Taxonomy" id="6105"/>
    <lineage>
        <taxon>Eukaryota</taxon>
        <taxon>Metazoa</taxon>
        <taxon>Cnidaria</taxon>
        <taxon>Anthozoa</taxon>
        <taxon>Hexacorallia</taxon>
        <taxon>Actiniaria</taxon>
        <taxon>Actiniidae</taxon>
        <taxon>Actinia</taxon>
    </lineage>
</organism>
<name>A0A6P8J6F0_ACTTE</name>
<dbReference type="SMART" id="SM00181">
    <property type="entry name" value="EGF"/>
    <property type="match status" value="1"/>
</dbReference>
<evidence type="ECO:0000259" key="4">
    <source>
        <dbReference type="PROSITE" id="PS50026"/>
    </source>
</evidence>
<reference evidence="6" key="1">
    <citation type="submission" date="2025-08" db="UniProtKB">
        <authorList>
            <consortium name="RefSeq"/>
        </authorList>
    </citation>
    <scope>IDENTIFICATION</scope>
    <source>
        <tissue evidence="6">Tentacle</tissue>
    </source>
</reference>
<comment type="caution">
    <text evidence="2">Lacks conserved residue(s) required for the propagation of feature annotation.</text>
</comment>
<dbReference type="PROSITE" id="PS01186">
    <property type="entry name" value="EGF_2"/>
    <property type="match status" value="1"/>
</dbReference>
<evidence type="ECO:0000256" key="2">
    <source>
        <dbReference type="PROSITE-ProRule" id="PRU00076"/>
    </source>
</evidence>
<dbReference type="InterPro" id="IPR000742">
    <property type="entry name" value="EGF"/>
</dbReference>
<dbReference type="KEGG" id="aten:116308955"/>
<dbReference type="RefSeq" id="XP_031575329.1">
    <property type="nucleotide sequence ID" value="XM_031719469.1"/>
</dbReference>
<dbReference type="GeneID" id="116308955"/>
<dbReference type="AlphaFoldDB" id="A0A6P8J6F0"/>
<evidence type="ECO:0000256" key="1">
    <source>
        <dbReference type="ARBA" id="ARBA00006373"/>
    </source>
</evidence>
<sequence>MEFLVLILLLVLLYKVDHITSTNTHDDRNPGLLFDNHPGYLLSLPANMTKVKQITTKVSSKMDCVFACVRTSWCRSVNFKITAEMDGRHICELIATDNYTNTKYLKQDEKFTHLNIKNPCADEPCLNQGICIPHSNGFDYRCKCKEGYHIGNNCQKVTYLLGSPAETCTSACASRGMSCIEVGAFPNNALSIFHSINVNCKTPEDTNWYLYKDQPNYVVASHWSERCTGFKGLNEFEHSTHCGIGGNPIVQRLCPCKEQL</sequence>
<dbReference type="SUPFAM" id="SSF57196">
    <property type="entry name" value="EGF/Laminin"/>
    <property type="match status" value="1"/>
</dbReference>
<accession>A0A6P8J6F0</accession>
<dbReference type="InterPro" id="IPR003609">
    <property type="entry name" value="Pan_app"/>
</dbReference>
<dbReference type="Gene3D" id="2.10.25.10">
    <property type="entry name" value="Laminin"/>
    <property type="match status" value="1"/>
</dbReference>
<keyword evidence="3" id="KW-0732">Signal</keyword>
<comment type="similarity">
    <text evidence="1">Belongs to the EGF domain peptide family.</text>
</comment>
<feature type="domain" description="EGF-like" evidence="4">
    <location>
        <begin position="116"/>
        <end position="155"/>
    </location>
</feature>
<feature type="signal peptide" evidence="3">
    <location>
        <begin position="1"/>
        <end position="18"/>
    </location>
</feature>
<evidence type="ECO:0000256" key="3">
    <source>
        <dbReference type="SAM" id="SignalP"/>
    </source>
</evidence>
<feature type="disulfide bond" evidence="2">
    <location>
        <begin position="125"/>
        <end position="142"/>
    </location>
</feature>
<dbReference type="Proteomes" id="UP000515163">
    <property type="component" value="Unplaced"/>
</dbReference>
<protein>
    <submittedName>
        <fullName evidence="6">Uncharacterized protein LOC116308955</fullName>
    </submittedName>
</protein>
<dbReference type="OrthoDB" id="6020543at2759"/>
<dbReference type="InParanoid" id="A0A6P8J6F0"/>
<dbReference type="CDD" id="cd00054">
    <property type="entry name" value="EGF_CA"/>
    <property type="match status" value="1"/>
</dbReference>
<evidence type="ECO:0000313" key="5">
    <source>
        <dbReference type="Proteomes" id="UP000515163"/>
    </source>
</evidence>
<dbReference type="PROSITE" id="PS50026">
    <property type="entry name" value="EGF_3"/>
    <property type="match status" value="1"/>
</dbReference>
<feature type="chain" id="PRO_5028370281" evidence="3">
    <location>
        <begin position="19"/>
        <end position="260"/>
    </location>
</feature>
<keyword evidence="5" id="KW-1185">Reference proteome</keyword>